<dbReference type="SUPFAM" id="SSF56436">
    <property type="entry name" value="C-type lectin-like"/>
    <property type="match status" value="1"/>
</dbReference>
<dbReference type="KEGG" id="cel:CELE_ZK39.8"/>
<dbReference type="PIR" id="T27843">
    <property type="entry name" value="T27843"/>
</dbReference>
<dbReference type="RefSeq" id="NP_492872.1">
    <property type="nucleotide sequence ID" value="NM_060471.6"/>
</dbReference>
<evidence type="ECO:0000259" key="3">
    <source>
        <dbReference type="PROSITE" id="PS50041"/>
    </source>
</evidence>
<organism evidence="4 5">
    <name type="scientific">Caenorhabditis elegans</name>
    <dbReference type="NCBI Taxonomy" id="6239"/>
    <lineage>
        <taxon>Eukaryota</taxon>
        <taxon>Metazoa</taxon>
        <taxon>Ecdysozoa</taxon>
        <taxon>Nematoda</taxon>
        <taxon>Chromadorea</taxon>
        <taxon>Rhabditida</taxon>
        <taxon>Rhabditina</taxon>
        <taxon>Rhabditomorpha</taxon>
        <taxon>Rhabditoidea</taxon>
        <taxon>Rhabditidae</taxon>
        <taxon>Peloderinae</taxon>
        <taxon>Caenorhabditis</taxon>
    </lineage>
</organism>
<dbReference type="InterPro" id="IPR016186">
    <property type="entry name" value="C-type_lectin-like/link_sf"/>
</dbReference>
<proteinExistence type="evidence at protein level"/>
<dbReference type="eggNOG" id="KOG4297">
    <property type="taxonomic scope" value="Eukaryota"/>
</dbReference>
<sequence length="226" mass="24150">MSSLSFLLCFSLLIGTLVAIDFDSSSSESCEESHEHKHGGGHEGGNNGGGNNRGCDAGWTRFNRPSGGWCVRVFPGTYHQPLAESRCQSQGAVLTGVQNQEEAKKIASLLLPQISQQSGSIYIGLHRTPACSKSPISSSCNSMNSFHWTDGSTTGTDGLLWNNNQPDNAHAATQQCAVLLAAHTPTVVDKWTWQANRLDDVQCQVPAGSNVARTVRGYACGKKARS</sequence>
<keyword evidence="2" id="KW-0732">Signal</keyword>
<dbReference type="AGR" id="WB:WBGene00013933"/>
<accession>Q9XUH9</accession>
<evidence type="ECO:0000313" key="5">
    <source>
        <dbReference type="Proteomes" id="UP000001940"/>
    </source>
</evidence>
<feature type="compositionally biased region" description="Basic and acidic residues" evidence="1">
    <location>
        <begin position="31"/>
        <end position="41"/>
    </location>
</feature>
<dbReference type="InterPro" id="IPR016187">
    <property type="entry name" value="CTDL_fold"/>
</dbReference>
<dbReference type="SMART" id="SM00034">
    <property type="entry name" value="CLECT"/>
    <property type="match status" value="1"/>
</dbReference>
<dbReference type="PhylomeDB" id="Q9XUH9"/>
<dbReference type="PANTHER" id="PTHR23124:SF129">
    <property type="entry name" value="C-TYPE LECTIN DOMAIN-CONTAINING PROTEIN"/>
    <property type="match status" value="1"/>
</dbReference>
<dbReference type="OMA" id="CEESHEH"/>
<feature type="region of interest" description="Disordered" evidence="1">
    <location>
        <begin position="29"/>
        <end position="49"/>
    </location>
</feature>
<dbReference type="FunCoup" id="Q9XUH9">
    <property type="interactions" value="5"/>
</dbReference>
<gene>
    <name evidence="4 6" type="primary">clec-99</name>
    <name evidence="4" type="ORF">CELE_ZK39.8</name>
    <name evidence="6" type="ORF">ZK39.8</name>
</gene>
<dbReference type="Proteomes" id="UP000001940">
    <property type="component" value="Chromosome I"/>
</dbReference>
<evidence type="ECO:0000313" key="4">
    <source>
        <dbReference type="EMBL" id="CAB05021.1"/>
    </source>
</evidence>
<dbReference type="PROSITE" id="PS50041">
    <property type="entry name" value="C_TYPE_LECTIN_2"/>
    <property type="match status" value="1"/>
</dbReference>
<evidence type="ECO:0000256" key="2">
    <source>
        <dbReference type="SAM" id="SignalP"/>
    </source>
</evidence>
<keyword evidence="5" id="KW-1185">Reference proteome</keyword>
<dbReference type="PANTHER" id="PTHR23124">
    <property type="entry name" value="C-TYPE LECTIN DOMAIN-CONTAINING PROTEIN-RELATED-RELATED"/>
    <property type="match status" value="1"/>
</dbReference>
<feature type="chain" id="PRO_5004336725" evidence="2">
    <location>
        <begin position="20"/>
        <end position="226"/>
    </location>
</feature>
<dbReference type="Bgee" id="WBGene00013933">
    <property type="expression patterns" value="Expressed in adult organism and 1 other cell type or tissue"/>
</dbReference>
<dbReference type="Pfam" id="PF00059">
    <property type="entry name" value="Lectin_C"/>
    <property type="match status" value="1"/>
</dbReference>
<keyword evidence="7" id="KW-1267">Proteomics identification</keyword>
<dbReference type="SMR" id="Q9XUH9"/>
<dbReference type="InParanoid" id="Q9XUH9"/>
<feature type="domain" description="C-type lectin" evidence="3">
    <location>
        <begin position="66"/>
        <end position="191"/>
    </location>
</feature>
<dbReference type="WormBase" id="ZK39.8">
    <property type="protein sequence ID" value="CE19319"/>
    <property type="gene ID" value="WBGene00013933"/>
    <property type="gene designation" value="clec-99"/>
</dbReference>
<feature type="signal peptide" evidence="2">
    <location>
        <begin position="1"/>
        <end position="19"/>
    </location>
</feature>
<dbReference type="Gene3D" id="3.10.100.10">
    <property type="entry name" value="Mannose-Binding Protein A, subunit A"/>
    <property type="match status" value="1"/>
</dbReference>
<dbReference type="InterPro" id="IPR001304">
    <property type="entry name" value="C-type_lectin-like"/>
</dbReference>
<name>Q9XUH9_CAEEL</name>
<dbReference type="CDD" id="cd00037">
    <property type="entry name" value="CLECT"/>
    <property type="match status" value="1"/>
</dbReference>
<dbReference type="STRING" id="6239.ZK39.8.1"/>
<reference evidence="4 5" key="1">
    <citation type="journal article" date="1998" name="Science">
        <title>Genome sequence of the nematode C. elegans: a platform for investigating biology.</title>
        <authorList>
            <consortium name="The C. elegans sequencing consortium"/>
            <person name="Sulson J.E."/>
            <person name="Waterston R."/>
        </authorList>
    </citation>
    <scope>NUCLEOTIDE SEQUENCE [LARGE SCALE GENOMIC DNA]</scope>
    <source>
        <strain evidence="4 5">Bristol N2</strain>
    </source>
</reference>
<dbReference type="CTD" id="173011"/>
<dbReference type="UCSC" id="ZK39.8">
    <property type="organism name" value="c. elegans"/>
</dbReference>
<dbReference type="PaxDb" id="6239-ZK39.8"/>
<evidence type="ECO:0000313" key="6">
    <source>
        <dbReference type="WormBase" id="ZK39.8"/>
    </source>
</evidence>
<dbReference type="GeneID" id="173011"/>
<protein>
    <submittedName>
        <fullName evidence="4">C-type lectin domain-containing protein</fullName>
    </submittedName>
</protein>
<dbReference type="EMBL" id="BX284601">
    <property type="protein sequence ID" value="CAB05021.1"/>
    <property type="molecule type" value="Genomic_DNA"/>
</dbReference>
<dbReference type="AlphaFoldDB" id="Q9XUH9"/>
<dbReference type="PeptideAtlas" id="Q9XUH9"/>
<evidence type="ECO:0000256" key="1">
    <source>
        <dbReference type="SAM" id="MobiDB-lite"/>
    </source>
</evidence>
<evidence type="ECO:0007829" key="7">
    <source>
        <dbReference type="PeptideAtlas" id="Q9XUH9"/>
    </source>
</evidence>
<dbReference type="HOGENOM" id="CLU_058687_1_0_1"/>